<reference evidence="1" key="1">
    <citation type="journal article" date="2019" name="Sci. Rep.">
        <title>Draft genome of Tanacetum cinerariifolium, the natural source of mosquito coil.</title>
        <authorList>
            <person name="Yamashiro T."/>
            <person name="Shiraishi A."/>
            <person name="Satake H."/>
            <person name="Nakayama K."/>
        </authorList>
    </citation>
    <scope>NUCLEOTIDE SEQUENCE</scope>
</reference>
<evidence type="ECO:0000313" key="1">
    <source>
        <dbReference type="EMBL" id="GFD61377.1"/>
    </source>
</evidence>
<comment type="caution">
    <text evidence="1">The sequence shown here is derived from an EMBL/GenBank/DDBJ whole genome shotgun (WGS) entry which is preliminary data.</text>
</comment>
<sequence>VGRWAGPVLLRAAVRQAALAGLTACKPGPSRADACD</sequence>
<dbReference type="AlphaFoldDB" id="A0A699XNX9"/>
<protein>
    <submittedName>
        <fullName evidence="1">Uncharacterized protein</fullName>
    </submittedName>
</protein>
<accession>A0A699XNX9</accession>
<dbReference type="EMBL" id="BKCJ011890387">
    <property type="protein sequence ID" value="GFD61377.1"/>
    <property type="molecule type" value="Genomic_DNA"/>
</dbReference>
<feature type="non-terminal residue" evidence="1">
    <location>
        <position position="1"/>
    </location>
</feature>
<name>A0A699XNX9_TANCI</name>
<proteinExistence type="predicted"/>
<organism evidence="1">
    <name type="scientific">Tanacetum cinerariifolium</name>
    <name type="common">Dalmatian daisy</name>
    <name type="synonym">Chrysanthemum cinerariifolium</name>
    <dbReference type="NCBI Taxonomy" id="118510"/>
    <lineage>
        <taxon>Eukaryota</taxon>
        <taxon>Viridiplantae</taxon>
        <taxon>Streptophyta</taxon>
        <taxon>Embryophyta</taxon>
        <taxon>Tracheophyta</taxon>
        <taxon>Spermatophyta</taxon>
        <taxon>Magnoliopsida</taxon>
        <taxon>eudicotyledons</taxon>
        <taxon>Gunneridae</taxon>
        <taxon>Pentapetalae</taxon>
        <taxon>asterids</taxon>
        <taxon>campanulids</taxon>
        <taxon>Asterales</taxon>
        <taxon>Asteraceae</taxon>
        <taxon>Asteroideae</taxon>
        <taxon>Anthemideae</taxon>
        <taxon>Anthemidinae</taxon>
        <taxon>Tanacetum</taxon>
    </lineage>
</organism>
<gene>
    <name evidence="1" type="ORF">Tci_933346</name>
</gene>